<protein>
    <recommendedName>
        <fullName evidence="3">CopG family transcriptional regulator</fullName>
    </recommendedName>
</protein>
<accession>A0A1C3EQG0</accession>
<sequence length="84" mass="9417">MAEVHPLTLQLTDELQAFVDANSGDGTNFTNASEFVEHLLWQRKRQDEAAQVRESIVAGYNDAIDGRVVPYEGDLRALMKRNPS</sequence>
<dbReference type="EMBL" id="LYDR01000033">
    <property type="protein sequence ID" value="ODA35490.1"/>
    <property type="molecule type" value="Genomic_DNA"/>
</dbReference>
<reference evidence="1 2" key="1">
    <citation type="submission" date="2016-05" db="EMBL/GenBank/DDBJ databases">
        <title>Genomic and physiological characterization of Planctopirus sp. isolated from fresh water lake.</title>
        <authorList>
            <person name="Subhash Y."/>
            <person name="Ramana C."/>
        </authorList>
    </citation>
    <scope>NUCLEOTIDE SEQUENCE [LARGE SCALE GENOMIC DNA]</scope>
    <source>
        <strain evidence="1 2">JC280</strain>
    </source>
</reference>
<keyword evidence="2" id="KW-1185">Reference proteome</keyword>
<dbReference type="STRING" id="1841610.A6X21_16925"/>
<evidence type="ECO:0000313" key="1">
    <source>
        <dbReference type="EMBL" id="ODA35490.1"/>
    </source>
</evidence>
<evidence type="ECO:0008006" key="3">
    <source>
        <dbReference type="Google" id="ProtNLM"/>
    </source>
</evidence>
<gene>
    <name evidence="1" type="ORF">A6X21_16925</name>
</gene>
<dbReference type="AlphaFoldDB" id="A0A1C3EQG0"/>
<organism evidence="1 2">
    <name type="scientific">Planctopirus hydrillae</name>
    <dbReference type="NCBI Taxonomy" id="1841610"/>
    <lineage>
        <taxon>Bacteria</taxon>
        <taxon>Pseudomonadati</taxon>
        <taxon>Planctomycetota</taxon>
        <taxon>Planctomycetia</taxon>
        <taxon>Planctomycetales</taxon>
        <taxon>Planctomycetaceae</taxon>
        <taxon>Planctopirus</taxon>
    </lineage>
</organism>
<name>A0A1C3EQG0_9PLAN</name>
<proteinExistence type="predicted"/>
<evidence type="ECO:0000313" key="2">
    <source>
        <dbReference type="Proteomes" id="UP000094828"/>
    </source>
</evidence>
<comment type="caution">
    <text evidence="1">The sequence shown here is derived from an EMBL/GenBank/DDBJ whole genome shotgun (WGS) entry which is preliminary data.</text>
</comment>
<dbReference type="Proteomes" id="UP000094828">
    <property type="component" value="Unassembled WGS sequence"/>
</dbReference>
<dbReference type="RefSeq" id="WP_068845978.1">
    <property type="nucleotide sequence ID" value="NZ_LYDR01000033.1"/>
</dbReference>
<dbReference type="OrthoDB" id="515108at2"/>